<dbReference type="Pfam" id="PF04844">
    <property type="entry name" value="Ovate"/>
    <property type="match status" value="1"/>
</dbReference>
<comment type="function">
    <text evidence="6">Transcriptional repressor that regulates multiple aspects of plant growth and development.</text>
</comment>
<evidence type="ECO:0000256" key="4">
    <source>
        <dbReference type="ARBA" id="ARBA00023163"/>
    </source>
</evidence>
<gene>
    <name evidence="9" type="ORF">F0562_018163</name>
</gene>
<comment type="subcellular location">
    <subcellularLocation>
        <location evidence="1 6">Nucleus</location>
    </subcellularLocation>
</comment>
<keyword evidence="10" id="KW-1185">Reference proteome</keyword>
<organism evidence="9 10">
    <name type="scientific">Nyssa sinensis</name>
    <dbReference type="NCBI Taxonomy" id="561372"/>
    <lineage>
        <taxon>Eukaryota</taxon>
        <taxon>Viridiplantae</taxon>
        <taxon>Streptophyta</taxon>
        <taxon>Embryophyta</taxon>
        <taxon>Tracheophyta</taxon>
        <taxon>Spermatophyta</taxon>
        <taxon>Magnoliopsida</taxon>
        <taxon>eudicotyledons</taxon>
        <taxon>Gunneridae</taxon>
        <taxon>Pentapetalae</taxon>
        <taxon>asterids</taxon>
        <taxon>Cornales</taxon>
        <taxon>Nyssaceae</taxon>
        <taxon>Nyssa</taxon>
    </lineage>
</organism>
<dbReference type="Proteomes" id="UP000325577">
    <property type="component" value="Linkage Group LG9"/>
</dbReference>
<proteinExistence type="predicted"/>
<feature type="region of interest" description="Disordered" evidence="7">
    <location>
        <begin position="1"/>
        <end position="29"/>
    </location>
</feature>
<evidence type="ECO:0000313" key="10">
    <source>
        <dbReference type="Proteomes" id="UP000325577"/>
    </source>
</evidence>
<dbReference type="PANTHER" id="PTHR33057">
    <property type="entry name" value="TRANSCRIPTION REPRESSOR OFP7-RELATED"/>
    <property type="match status" value="1"/>
</dbReference>
<protein>
    <recommendedName>
        <fullName evidence="6">Transcription repressor</fullName>
    </recommendedName>
    <alternativeName>
        <fullName evidence="6">Ovate family protein</fullName>
    </alternativeName>
</protein>
<dbReference type="AlphaFoldDB" id="A0A5J4Z9G0"/>
<evidence type="ECO:0000256" key="7">
    <source>
        <dbReference type="SAM" id="MobiDB-lite"/>
    </source>
</evidence>
<dbReference type="GO" id="GO:0045892">
    <property type="term" value="P:negative regulation of DNA-templated transcription"/>
    <property type="evidence" value="ECO:0007669"/>
    <property type="project" value="UniProtKB-UniRule"/>
</dbReference>
<dbReference type="PANTHER" id="PTHR33057:SF82">
    <property type="entry name" value="TRANSCRIPTION REPRESSOR OFP5"/>
    <property type="match status" value="1"/>
</dbReference>
<evidence type="ECO:0000256" key="6">
    <source>
        <dbReference type="RuleBase" id="RU367028"/>
    </source>
</evidence>
<dbReference type="NCBIfam" id="TIGR01568">
    <property type="entry name" value="A_thal_3678"/>
    <property type="match status" value="1"/>
</dbReference>
<keyword evidence="5 6" id="KW-0539">Nucleus</keyword>
<dbReference type="OrthoDB" id="1928390at2759"/>
<dbReference type="EMBL" id="CM018052">
    <property type="protein sequence ID" value="KAA8515050.1"/>
    <property type="molecule type" value="Genomic_DNA"/>
</dbReference>
<feature type="domain" description="OVATE" evidence="8">
    <location>
        <begin position="304"/>
        <end position="363"/>
    </location>
</feature>
<evidence type="ECO:0000259" key="8">
    <source>
        <dbReference type="PROSITE" id="PS51754"/>
    </source>
</evidence>
<accession>A0A5J4Z9G0</accession>
<dbReference type="InterPro" id="IPR006458">
    <property type="entry name" value="Ovate_C"/>
</dbReference>
<keyword evidence="3 6" id="KW-0805">Transcription regulation</keyword>
<reference evidence="9 10" key="1">
    <citation type="submission" date="2019-09" db="EMBL/GenBank/DDBJ databases">
        <title>A chromosome-level genome assembly of the Chinese tupelo Nyssa sinensis.</title>
        <authorList>
            <person name="Yang X."/>
            <person name="Kang M."/>
            <person name="Yang Y."/>
            <person name="Xiong H."/>
            <person name="Wang M."/>
            <person name="Zhang Z."/>
            <person name="Wang Z."/>
            <person name="Wu H."/>
            <person name="Ma T."/>
            <person name="Liu J."/>
            <person name="Xi Z."/>
        </authorList>
    </citation>
    <scope>NUCLEOTIDE SEQUENCE [LARGE SCALE GENOMIC DNA]</scope>
    <source>
        <strain evidence="9">J267</strain>
        <tissue evidence="9">Leaf</tissue>
    </source>
</reference>
<name>A0A5J4Z9G0_9ASTE</name>
<evidence type="ECO:0000256" key="3">
    <source>
        <dbReference type="ARBA" id="ARBA00023015"/>
    </source>
</evidence>
<evidence type="ECO:0000256" key="1">
    <source>
        <dbReference type="ARBA" id="ARBA00004123"/>
    </source>
</evidence>
<sequence>MGGNSETKPTKEKQKGKLNSVSPSSPWPAIWKDGRFYGGEDDCYWRLSFGEERFEGEKSRGGLKSVWYDSDDEIELPRSSCQNCKSIAEELAAGEEIWKLNDMVSDMGKMREMPRNLVISPCKGEKEGEGKEIKIQRGKAVNAQKSRKTNGRVLEDQKQEKLERDAQKAVEKEILEVEPVRIFQTTERENQKSRASNLRTIEEDYASEALNLEETSGFSKEQLMSKSVKQRKSVYVTRELQRRRRTKQRGEVRVYSPRTAAKIECRIKALEDIKKGKMMMMKKKKKKSKERTFEGRTVFDSFAVAKCSLDPQQDFRDSMLEMITEKAIREAEELEELLACYLTLNSDKYHDLIIKVFRQDKAESTPT</sequence>
<evidence type="ECO:0000256" key="2">
    <source>
        <dbReference type="ARBA" id="ARBA00022491"/>
    </source>
</evidence>
<dbReference type="PROSITE" id="PS51754">
    <property type="entry name" value="OVATE"/>
    <property type="match status" value="1"/>
</dbReference>
<dbReference type="GO" id="GO:0005634">
    <property type="term" value="C:nucleus"/>
    <property type="evidence" value="ECO:0007669"/>
    <property type="project" value="UniProtKB-SubCell"/>
</dbReference>
<keyword evidence="2 6" id="KW-0678">Repressor</keyword>
<evidence type="ECO:0000256" key="5">
    <source>
        <dbReference type="ARBA" id="ARBA00023242"/>
    </source>
</evidence>
<dbReference type="InterPro" id="IPR038933">
    <property type="entry name" value="Ovate"/>
</dbReference>
<keyword evidence="4 6" id="KW-0804">Transcription</keyword>
<evidence type="ECO:0000313" key="9">
    <source>
        <dbReference type="EMBL" id="KAA8515050.1"/>
    </source>
</evidence>